<name>A0A2H3KYP2_9CHLR</name>
<keyword evidence="2" id="KW-0472">Membrane</keyword>
<keyword evidence="2" id="KW-0812">Transmembrane</keyword>
<accession>A0A2H3KYP2</accession>
<comment type="caution">
    <text evidence="3">The sequence shown here is derived from an EMBL/GenBank/DDBJ whole genome shotgun (WGS) entry which is preliminary data.</text>
</comment>
<evidence type="ECO:0000313" key="4">
    <source>
        <dbReference type="Proteomes" id="UP000220922"/>
    </source>
</evidence>
<keyword evidence="2" id="KW-1133">Transmembrane helix</keyword>
<evidence type="ECO:0000256" key="2">
    <source>
        <dbReference type="SAM" id="Phobius"/>
    </source>
</evidence>
<gene>
    <name evidence="3" type="ORF">A9Q02_13650</name>
</gene>
<sequence length="859" mass="95590">MSRIAIQSAQFGLVPENKQAQRALISEVIPASPFGPEARKGQLYLVVEATDQGKASLAACELVASVIQRTFYRDSSSSITSALRSAIRAANKALYEHNFKHATDNRVLVGLTCAIVRDTDLFLVQVQPAQAYILSEGRIRALPSHAVWDPTSTNALPFAQATALGASLFVEPELYRASIGTGGAALLCSSDFAQLLSRTEVEARLWQDDATVMLERLEELAHTHGLDNPHALVIRFTPEAKPRNRQVVPSKSTTDTMQGAQMAGMRGWVDKLKRTLRRRPERSNQAVPNKPEAEPIDQMQRMPDEPRYSTAPIPRATPINLGDEIGDRYARLREVRADTAPLRLENLPPSTFLGEGTVPVSGSRRIDLSSEETISGAGPYRPRYEERPLVDLTWGERLALPFQRMSSSINGYFRERHVRRTVQPQRPIHRGQGLSYRRKGPPFSWALLLGLLLMITILVIYGMNLSFQNDQQIVLEYFTVADEQLATVRSAEDTNEALVTLEFAREAIDELRSSALITTTNPTLWLRYQELQREYERALASVQRITFLDEPVVVAIHPLATGRFADVIVPPVMTNVTDTNLLERLQYIYAVDIDTQNSRLYRIPQEGGRAEPFLSPGQGVGSTVVGPVRAATWRIDQVVAIDEAASGFGYYFRTGSSWNYAKLGASEIWRLRDRLRVREYGGNLYVWGAVANEVLRFRSGSYSDAPDYWLDVNSLADVDLSTVVDMAVDGSIYLLRADGTVLVFSQGQFVGEVKPEGINPPLTIVRGFVVTGTSPEDGHFFLIDTLNERILQMEKVSGTIIQQIKVRTDGPLRLDELNNLTVTNDGIRTKLYLVNANQIIQAELPSPPRSFRESGEGTP</sequence>
<dbReference type="RefSeq" id="WP_097652468.1">
    <property type="nucleotide sequence ID" value="NZ_LYXE01000083.1"/>
</dbReference>
<evidence type="ECO:0000256" key="1">
    <source>
        <dbReference type="SAM" id="MobiDB-lite"/>
    </source>
</evidence>
<feature type="region of interest" description="Disordered" evidence="1">
    <location>
        <begin position="277"/>
        <end position="297"/>
    </location>
</feature>
<dbReference type="EMBL" id="LYXE01000083">
    <property type="protein sequence ID" value="PDV99118.1"/>
    <property type="molecule type" value="Genomic_DNA"/>
</dbReference>
<dbReference type="OrthoDB" id="135066at2"/>
<feature type="transmembrane region" description="Helical" evidence="2">
    <location>
        <begin position="443"/>
        <end position="463"/>
    </location>
</feature>
<dbReference type="SUPFAM" id="SSF81606">
    <property type="entry name" value="PP2C-like"/>
    <property type="match status" value="1"/>
</dbReference>
<protein>
    <recommendedName>
        <fullName evidence="5">PPM-type phosphatase domain-containing protein</fullName>
    </recommendedName>
</protein>
<dbReference type="Proteomes" id="UP000220922">
    <property type="component" value="Unassembled WGS sequence"/>
</dbReference>
<proteinExistence type="predicted"/>
<dbReference type="Gene3D" id="3.60.40.10">
    <property type="entry name" value="PPM-type phosphatase domain"/>
    <property type="match status" value="1"/>
</dbReference>
<organism evidence="3 4">
    <name type="scientific">Candidatus Chloroploca asiatica</name>
    <dbReference type="NCBI Taxonomy" id="1506545"/>
    <lineage>
        <taxon>Bacteria</taxon>
        <taxon>Bacillati</taxon>
        <taxon>Chloroflexota</taxon>
        <taxon>Chloroflexia</taxon>
        <taxon>Chloroflexales</taxon>
        <taxon>Chloroflexineae</taxon>
        <taxon>Oscillochloridaceae</taxon>
        <taxon>Candidatus Chloroploca</taxon>
    </lineage>
</organism>
<evidence type="ECO:0000313" key="3">
    <source>
        <dbReference type="EMBL" id="PDV99118.1"/>
    </source>
</evidence>
<dbReference type="AlphaFoldDB" id="A0A2H3KYP2"/>
<dbReference type="InterPro" id="IPR036457">
    <property type="entry name" value="PPM-type-like_dom_sf"/>
</dbReference>
<reference evidence="3 4" key="1">
    <citation type="submission" date="2016-05" db="EMBL/GenBank/DDBJ databases">
        <authorList>
            <person name="Lavstsen T."/>
            <person name="Jespersen J.S."/>
        </authorList>
    </citation>
    <scope>NUCLEOTIDE SEQUENCE [LARGE SCALE GENOMIC DNA]</scope>
    <source>
        <strain evidence="3 4">B7-9</strain>
    </source>
</reference>
<keyword evidence="4" id="KW-1185">Reference proteome</keyword>
<evidence type="ECO:0008006" key="5">
    <source>
        <dbReference type="Google" id="ProtNLM"/>
    </source>
</evidence>